<keyword evidence="2" id="KW-0812">Transmembrane</keyword>
<organism evidence="3 4">
    <name type="scientific">Anaeromyxobacter oryzae</name>
    <dbReference type="NCBI Taxonomy" id="2918170"/>
    <lineage>
        <taxon>Bacteria</taxon>
        <taxon>Pseudomonadati</taxon>
        <taxon>Myxococcota</taxon>
        <taxon>Myxococcia</taxon>
        <taxon>Myxococcales</taxon>
        <taxon>Cystobacterineae</taxon>
        <taxon>Anaeromyxobacteraceae</taxon>
        <taxon>Anaeromyxobacter</taxon>
    </lineage>
</organism>
<reference evidence="4" key="1">
    <citation type="journal article" date="2022" name="Int. J. Syst. Evol. Microbiol.">
        <title>Anaeromyxobacter oryzae sp. nov., Anaeromyxobacter diazotrophicus sp. nov. and Anaeromyxobacter paludicola sp. nov., isolated from paddy soils.</title>
        <authorList>
            <person name="Itoh H."/>
            <person name="Xu Z."/>
            <person name="Mise K."/>
            <person name="Masuda Y."/>
            <person name="Ushijima N."/>
            <person name="Hayakawa C."/>
            <person name="Shiratori Y."/>
            <person name="Senoo K."/>
        </authorList>
    </citation>
    <scope>NUCLEOTIDE SEQUENCE [LARGE SCALE GENOMIC DNA]</scope>
    <source>
        <strain evidence="4">Red232</strain>
    </source>
</reference>
<name>A0ABM7WRX9_9BACT</name>
<sequence>MTPTTSLRTPGSREAEASRTRSRSRILRVVTATLAVLVGAALLTDAAMALGSRMKVDWTGAPETATSGS</sequence>
<evidence type="ECO:0000256" key="2">
    <source>
        <dbReference type="SAM" id="Phobius"/>
    </source>
</evidence>
<evidence type="ECO:0000313" key="4">
    <source>
        <dbReference type="Proteomes" id="UP001162891"/>
    </source>
</evidence>
<dbReference type="Proteomes" id="UP001162891">
    <property type="component" value="Chromosome"/>
</dbReference>
<dbReference type="RefSeq" id="WP_248359684.1">
    <property type="nucleotide sequence ID" value="NZ_AP025591.1"/>
</dbReference>
<feature type="transmembrane region" description="Helical" evidence="2">
    <location>
        <begin position="26"/>
        <end position="50"/>
    </location>
</feature>
<proteinExistence type="predicted"/>
<evidence type="ECO:0000313" key="3">
    <source>
        <dbReference type="EMBL" id="BDG02235.1"/>
    </source>
</evidence>
<accession>A0ABM7WRX9</accession>
<keyword evidence="2" id="KW-1133">Transmembrane helix</keyword>
<keyword evidence="2" id="KW-0472">Membrane</keyword>
<dbReference type="EMBL" id="AP025591">
    <property type="protein sequence ID" value="BDG02235.1"/>
    <property type="molecule type" value="Genomic_DNA"/>
</dbReference>
<keyword evidence="4" id="KW-1185">Reference proteome</keyword>
<gene>
    <name evidence="3" type="ORF">AMOR_12310</name>
</gene>
<feature type="region of interest" description="Disordered" evidence="1">
    <location>
        <begin position="1"/>
        <end position="23"/>
    </location>
</feature>
<protein>
    <submittedName>
        <fullName evidence="3">Uncharacterized protein</fullName>
    </submittedName>
</protein>
<evidence type="ECO:0000256" key="1">
    <source>
        <dbReference type="SAM" id="MobiDB-lite"/>
    </source>
</evidence>